<dbReference type="AlphaFoldDB" id="A0A7W8UHV6"/>
<organism evidence="1 2">
    <name type="scientific">Rhizobium giardinii</name>
    <dbReference type="NCBI Taxonomy" id="56731"/>
    <lineage>
        <taxon>Bacteria</taxon>
        <taxon>Pseudomonadati</taxon>
        <taxon>Pseudomonadota</taxon>
        <taxon>Alphaproteobacteria</taxon>
        <taxon>Hyphomicrobiales</taxon>
        <taxon>Rhizobiaceae</taxon>
        <taxon>Rhizobium/Agrobacterium group</taxon>
        <taxon>Rhizobium</taxon>
    </lineage>
</organism>
<evidence type="ECO:0000313" key="2">
    <source>
        <dbReference type="Proteomes" id="UP000585507"/>
    </source>
</evidence>
<dbReference type="RefSeq" id="WP_018328211.1">
    <property type="nucleotide sequence ID" value="NZ_JACHBK010000023.1"/>
</dbReference>
<dbReference type="Proteomes" id="UP000585507">
    <property type="component" value="Unassembled WGS sequence"/>
</dbReference>
<dbReference type="EMBL" id="JACHBK010000023">
    <property type="protein sequence ID" value="MBB5539654.1"/>
    <property type="molecule type" value="Genomic_DNA"/>
</dbReference>
<accession>A0A7W8UHV6</accession>
<reference evidence="1 2" key="1">
    <citation type="submission" date="2020-08" db="EMBL/GenBank/DDBJ databases">
        <title>Genomic Encyclopedia of Type Strains, Phase IV (KMG-V): Genome sequencing to study the core and pangenomes of soil and plant-associated prokaryotes.</title>
        <authorList>
            <person name="Whitman W."/>
        </authorList>
    </citation>
    <scope>NUCLEOTIDE SEQUENCE [LARGE SCALE GENOMIC DNA]</scope>
    <source>
        <strain evidence="1 2">SEMIA 4084</strain>
    </source>
</reference>
<name>A0A7W8UHV6_9HYPH</name>
<comment type="caution">
    <text evidence="1">The sequence shown here is derived from an EMBL/GenBank/DDBJ whole genome shotgun (WGS) entry which is preliminary data.</text>
</comment>
<sequence length="78" mass="8721">MIEILAQFNFTERDGDFIIWNKNQSVNVGQSLSMKATVQTRRYDGKIGVIITKAVACCALRQSGDGKPLTVDQNRRGF</sequence>
<evidence type="ECO:0000313" key="1">
    <source>
        <dbReference type="EMBL" id="MBB5539654.1"/>
    </source>
</evidence>
<protein>
    <submittedName>
        <fullName evidence="1">Uncharacterized protein</fullName>
    </submittedName>
</protein>
<gene>
    <name evidence="1" type="ORF">GGD55_006404</name>
</gene>
<proteinExistence type="predicted"/>
<keyword evidence="2" id="KW-1185">Reference proteome</keyword>